<evidence type="ECO:0000313" key="8">
    <source>
        <dbReference type="Proteomes" id="UP000190274"/>
    </source>
</evidence>
<dbReference type="OrthoDB" id="444255at2759"/>
<dbReference type="GO" id="GO:0009100">
    <property type="term" value="P:glycoprotein metabolic process"/>
    <property type="evidence" value="ECO:0007669"/>
    <property type="project" value="UniProtKB-ARBA"/>
</dbReference>
<proteinExistence type="predicted"/>
<dbReference type="PANTHER" id="PTHR15407:SF28">
    <property type="entry name" value="RIBITOL-5-PHOSPHATE TRANSFERASE FKTN"/>
    <property type="match status" value="1"/>
</dbReference>
<comment type="subcellular location">
    <subcellularLocation>
        <location evidence="1">Membrane</location>
        <topology evidence="1">Single-pass membrane protein</topology>
    </subcellularLocation>
</comment>
<evidence type="ECO:0000256" key="4">
    <source>
        <dbReference type="ARBA" id="ARBA00023136"/>
    </source>
</evidence>
<dbReference type="InterPro" id="IPR007074">
    <property type="entry name" value="LicD/FKTN/FKRP_NTP_transf"/>
</dbReference>
<evidence type="ECO:0000256" key="1">
    <source>
        <dbReference type="ARBA" id="ARBA00004167"/>
    </source>
</evidence>
<name>A0A1G4K678_9SACH</name>
<evidence type="ECO:0000256" key="5">
    <source>
        <dbReference type="SAM" id="Phobius"/>
    </source>
</evidence>
<evidence type="ECO:0000259" key="6">
    <source>
        <dbReference type="Pfam" id="PF04991"/>
    </source>
</evidence>
<dbReference type="EMBL" id="LT598461">
    <property type="protein sequence ID" value="SCU99312.1"/>
    <property type="molecule type" value="Genomic_DNA"/>
</dbReference>
<keyword evidence="2 5" id="KW-0812">Transmembrane</keyword>
<dbReference type="PANTHER" id="PTHR15407">
    <property type="entry name" value="FUKUTIN-RELATED"/>
    <property type="match status" value="1"/>
</dbReference>
<dbReference type="InterPro" id="IPR009644">
    <property type="entry name" value="FKTN/MNN4/W02B3.4-1"/>
</dbReference>
<sequence>MRIKSVRRFGLLSLVEVAVTFIIILPLLKTLSSKNENDFLKSSGTGNGINIIKVANRLQLKDFFLARFFPESDSFKEGPLNDDFTIQHVTGRCETVSCVGCQSGLFNKYPFDPRFSIATCLHYLQKKPEGEIPFNWYDWKDLGHIIDPLMVHDSPKGVFHCEDLYIEETNYEDSQRQATSFGGTVNVPKIELAGSRIANYCINMQRSPLGFEVKRIYPKCQAKALALQSAVFLFSGGVKPSQLLFMLTPGRTVISQANSVGGYDSLWGSPLANMFVAEHSSNAPDIVFDPKIELRELLSRDFSNKSVSGYEYTSEFPIEHFDFDANFEIEKIVANPNSTENEKRYLDSLVYSKGVNSGQSKPYKYFHETVDLLAADDDFQGHMDVRFFSGPIQCKWKRLRILNALIRGWLRFTQTQNIRSWPAHDSLEAYLFTGSQFPWSSTQVVQMSVHDLHLLARNFNQTMVIQSPLEGNGRFFLDVQPFISSRDHVDDHNNVDARFIDVDSGLYIDILGVGFSTNRVNSRRLKNDFGGQQIEAEDIAAFNKQMGLLSDRGGRCLLISDVLPLRLSRYHGLPCWIPHRAITIVKDESHLPSDLYGPKQIRQKHLLLPSLGAWVEMSKLRALLGPRKVLKAHAMTLKELHSVLLPFSNEQSGEHEELLYWVRIQQQFNFRLKELAIESADLDVSRKVQTLEALNEHEINTLSALQDPFMAEKRGREWDAMVLKVDQSVGSKGFANNIMRETLFQVTQSFISHMKAHSERQLGSREPEENDISDVIDTTRLYFLREDNNENPPDIPAVFSSDFLS</sequence>
<dbReference type="Pfam" id="PF04991">
    <property type="entry name" value="LicD"/>
    <property type="match status" value="1"/>
</dbReference>
<dbReference type="GO" id="GO:0016020">
    <property type="term" value="C:membrane"/>
    <property type="evidence" value="ECO:0007669"/>
    <property type="project" value="UniProtKB-SubCell"/>
</dbReference>
<reference evidence="7 8" key="1">
    <citation type="submission" date="2016-03" db="EMBL/GenBank/DDBJ databases">
        <authorList>
            <person name="Devillers H."/>
        </authorList>
    </citation>
    <scope>NUCLEOTIDE SEQUENCE [LARGE SCALE GENOMIC DNA]</scope>
    <source>
        <strain evidence="7">CBS 10888</strain>
    </source>
</reference>
<evidence type="ECO:0000313" key="7">
    <source>
        <dbReference type="EMBL" id="SCU99312.1"/>
    </source>
</evidence>
<evidence type="ECO:0000256" key="3">
    <source>
        <dbReference type="ARBA" id="ARBA00022989"/>
    </source>
</evidence>
<feature type="domain" description="LicD/FKTN/FKRP nucleotidyltransferase" evidence="6">
    <location>
        <begin position="414"/>
        <end position="524"/>
    </location>
</feature>
<keyword evidence="4 5" id="KW-0472">Membrane</keyword>
<dbReference type="Proteomes" id="UP000190274">
    <property type="component" value="Chromosome H"/>
</dbReference>
<keyword evidence="8" id="KW-1185">Reference proteome</keyword>
<dbReference type="AlphaFoldDB" id="A0A1G4K678"/>
<dbReference type="STRING" id="1266660.A0A1G4K678"/>
<protein>
    <submittedName>
        <fullName evidence="7">LADA_0H18932g1_1</fullName>
    </submittedName>
</protein>
<gene>
    <name evidence="7" type="ORF">LADA_0H18932G</name>
</gene>
<keyword evidence="3 5" id="KW-1133">Transmembrane helix</keyword>
<feature type="transmembrane region" description="Helical" evidence="5">
    <location>
        <begin position="9"/>
        <end position="28"/>
    </location>
</feature>
<accession>A0A1G4K678</accession>
<evidence type="ECO:0000256" key="2">
    <source>
        <dbReference type="ARBA" id="ARBA00022692"/>
    </source>
</evidence>
<organism evidence="7 8">
    <name type="scientific">Lachancea dasiensis</name>
    <dbReference type="NCBI Taxonomy" id="1072105"/>
    <lineage>
        <taxon>Eukaryota</taxon>
        <taxon>Fungi</taxon>
        <taxon>Dikarya</taxon>
        <taxon>Ascomycota</taxon>
        <taxon>Saccharomycotina</taxon>
        <taxon>Saccharomycetes</taxon>
        <taxon>Saccharomycetales</taxon>
        <taxon>Saccharomycetaceae</taxon>
        <taxon>Lachancea</taxon>
    </lineage>
</organism>